<sequence length="37" mass="4324">MQRQLQKHYSITAEDSGSIERVIYESAVRMVNEILMP</sequence>
<dbReference type="AlphaFoldDB" id="A0A0E9TTI1"/>
<protein>
    <submittedName>
        <fullName evidence="1">Uncharacterized protein</fullName>
    </submittedName>
</protein>
<organism evidence="1">
    <name type="scientific">Anguilla anguilla</name>
    <name type="common">European freshwater eel</name>
    <name type="synonym">Muraena anguilla</name>
    <dbReference type="NCBI Taxonomy" id="7936"/>
    <lineage>
        <taxon>Eukaryota</taxon>
        <taxon>Metazoa</taxon>
        <taxon>Chordata</taxon>
        <taxon>Craniata</taxon>
        <taxon>Vertebrata</taxon>
        <taxon>Euteleostomi</taxon>
        <taxon>Actinopterygii</taxon>
        <taxon>Neopterygii</taxon>
        <taxon>Teleostei</taxon>
        <taxon>Anguilliformes</taxon>
        <taxon>Anguillidae</taxon>
        <taxon>Anguilla</taxon>
    </lineage>
</organism>
<evidence type="ECO:0000313" key="1">
    <source>
        <dbReference type="EMBL" id="JAH57004.1"/>
    </source>
</evidence>
<name>A0A0E9TTI1_ANGAN</name>
<accession>A0A0E9TTI1</accession>
<dbReference type="EMBL" id="GBXM01051573">
    <property type="protein sequence ID" value="JAH57004.1"/>
    <property type="molecule type" value="Transcribed_RNA"/>
</dbReference>
<reference evidence="1" key="1">
    <citation type="submission" date="2014-11" db="EMBL/GenBank/DDBJ databases">
        <authorList>
            <person name="Amaro Gonzalez C."/>
        </authorList>
    </citation>
    <scope>NUCLEOTIDE SEQUENCE</scope>
</reference>
<reference evidence="1" key="2">
    <citation type="journal article" date="2015" name="Fish Shellfish Immunol.">
        <title>Early steps in the European eel (Anguilla anguilla)-Vibrio vulnificus interaction in the gills: Role of the RtxA13 toxin.</title>
        <authorList>
            <person name="Callol A."/>
            <person name="Pajuelo D."/>
            <person name="Ebbesson L."/>
            <person name="Teles M."/>
            <person name="MacKenzie S."/>
            <person name="Amaro C."/>
        </authorList>
    </citation>
    <scope>NUCLEOTIDE SEQUENCE</scope>
</reference>
<proteinExistence type="predicted"/>